<name>A0A8H7V971_9FUNG</name>
<evidence type="ECO:0000313" key="2">
    <source>
        <dbReference type="Proteomes" id="UP000650833"/>
    </source>
</evidence>
<gene>
    <name evidence="1" type="ORF">INT46_002093</name>
</gene>
<accession>A0A8H7V971</accession>
<dbReference type="EMBL" id="JAEPRC010000166">
    <property type="protein sequence ID" value="KAG2205854.1"/>
    <property type="molecule type" value="Genomic_DNA"/>
</dbReference>
<organism evidence="1 2">
    <name type="scientific">Mucor plumbeus</name>
    <dbReference type="NCBI Taxonomy" id="97098"/>
    <lineage>
        <taxon>Eukaryota</taxon>
        <taxon>Fungi</taxon>
        <taxon>Fungi incertae sedis</taxon>
        <taxon>Mucoromycota</taxon>
        <taxon>Mucoromycotina</taxon>
        <taxon>Mucoromycetes</taxon>
        <taxon>Mucorales</taxon>
        <taxon>Mucorineae</taxon>
        <taxon>Mucoraceae</taxon>
        <taxon>Mucor</taxon>
    </lineage>
</organism>
<evidence type="ECO:0000313" key="1">
    <source>
        <dbReference type="EMBL" id="KAG2205854.1"/>
    </source>
</evidence>
<dbReference type="PANTHER" id="PTHR40129:SF2">
    <property type="entry name" value="KETOPANTOATE REDUCTASE N-TERMINAL DOMAIN-CONTAINING PROTEIN"/>
    <property type="match status" value="1"/>
</dbReference>
<proteinExistence type="predicted"/>
<sequence length="278" mass="31338">MEQQVMSAALPILIVGLGWTGQFLAELMVSMQMNYAATTRDGRNNTIQWSLPNVCQDIDVSALPLARTVLITFPVMQPECMTNLIDAYQKKYDTQPQWVLLSSTRPFNGNPANRHTPLDRSKDTGRIPAEDIIVERGGSVLHLSGLWGNQRQPKGWVPRFPSKEAIRNKLLARQLHLIHGKDVARSILAVHKQFKPGQRWIVTDNGCYDWIKLFLTWGNEEQIAFARDLAANDTTCHDALGDGSLEDIVERGGVKPKLDSTEFWETFGLKPSEFLKIE</sequence>
<protein>
    <submittedName>
        <fullName evidence="1">Uncharacterized protein</fullName>
    </submittedName>
</protein>
<dbReference type="Gene3D" id="3.40.50.720">
    <property type="entry name" value="NAD(P)-binding Rossmann-like Domain"/>
    <property type="match status" value="1"/>
</dbReference>
<keyword evidence="2" id="KW-1185">Reference proteome</keyword>
<dbReference type="OrthoDB" id="674948at2759"/>
<reference evidence="1" key="1">
    <citation type="submission" date="2020-12" db="EMBL/GenBank/DDBJ databases">
        <title>Metabolic potential, ecology and presence of endohyphal bacteria is reflected in genomic diversity of Mucoromycotina.</title>
        <authorList>
            <person name="Muszewska A."/>
            <person name="Okrasinska A."/>
            <person name="Steczkiewicz K."/>
            <person name="Drgas O."/>
            <person name="Orlowska M."/>
            <person name="Perlinska-Lenart U."/>
            <person name="Aleksandrzak-Piekarczyk T."/>
            <person name="Szatraj K."/>
            <person name="Zielenkiewicz U."/>
            <person name="Pilsyk S."/>
            <person name="Malc E."/>
            <person name="Mieczkowski P."/>
            <person name="Kruszewska J.S."/>
            <person name="Biernat P."/>
            <person name="Pawlowska J."/>
        </authorList>
    </citation>
    <scope>NUCLEOTIDE SEQUENCE</scope>
    <source>
        <strain evidence="1">CBS 226.32</strain>
    </source>
</reference>
<dbReference type="AlphaFoldDB" id="A0A8H7V971"/>
<dbReference type="Proteomes" id="UP000650833">
    <property type="component" value="Unassembled WGS sequence"/>
</dbReference>
<dbReference type="PANTHER" id="PTHR40129">
    <property type="entry name" value="KETOPANTOATE REDUCTASE N-TERMINAL DOMAIN-CONTAINING PROTEIN"/>
    <property type="match status" value="1"/>
</dbReference>
<comment type="caution">
    <text evidence="1">The sequence shown here is derived from an EMBL/GenBank/DDBJ whole genome shotgun (WGS) entry which is preliminary data.</text>
</comment>